<dbReference type="SUPFAM" id="SSF55486">
    <property type="entry name" value="Metalloproteases ('zincins'), catalytic domain"/>
    <property type="match status" value="1"/>
</dbReference>
<dbReference type="GO" id="GO:0042277">
    <property type="term" value="F:peptide binding"/>
    <property type="evidence" value="ECO:0007669"/>
    <property type="project" value="TreeGrafter"/>
</dbReference>
<dbReference type="InterPro" id="IPR014782">
    <property type="entry name" value="Peptidase_M1_dom"/>
</dbReference>
<dbReference type="GO" id="GO:0008270">
    <property type="term" value="F:zinc ion binding"/>
    <property type="evidence" value="ECO:0007669"/>
    <property type="project" value="InterPro"/>
</dbReference>
<dbReference type="Pfam" id="PF17900">
    <property type="entry name" value="Peptidase_M1_N"/>
    <property type="match status" value="1"/>
</dbReference>
<evidence type="ECO:0000256" key="7">
    <source>
        <dbReference type="ARBA" id="ARBA00022670"/>
    </source>
</evidence>
<dbReference type="InterPro" id="IPR042097">
    <property type="entry name" value="Aminopeptidase_N-like_N_sf"/>
</dbReference>
<keyword evidence="7" id="KW-0645">Protease</keyword>
<proteinExistence type="inferred from homology"/>
<comment type="caution">
    <text evidence="15">The sequence shown here is derived from an EMBL/GenBank/DDBJ whole genome shotgun (WGS) entry which is preliminary data.</text>
</comment>
<evidence type="ECO:0000256" key="10">
    <source>
        <dbReference type="ARBA" id="ARBA00022833"/>
    </source>
</evidence>
<dbReference type="GO" id="GO:0070006">
    <property type="term" value="F:metalloaminopeptidase activity"/>
    <property type="evidence" value="ECO:0007669"/>
    <property type="project" value="TreeGrafter"/>
</dbReference>
<accession>A0A316H2H0</accession>
<dbReference type="GO" id="GO:0043171">
    <property type="term" value="P:peptide catabolic process"/>
    <property type="evidence" value="ECO:0007669"/>
    <property type="project" value="TreeGrafter"/>
</dbReference>
<evidence type="ECO:0000256" key="8">
    <source>
        <dbReference type="ARBA" id="ARBA00022723"/>
    </source>
</evidence>
<dbReference type="PANTHER" id="PTHR11533">
    <property type="entry name" value="PROTEASE M1 ZINC METALLOPROTEASE"/>
    <property type="match status" value="1"/>
</dbReference>
<dbReference type="PRINTS" id="PR00756">
    <property type="entry name" value="ALADIPTASE"/>
</dbReference>
<reference evidence="15 16" key="1">
    <citation type="submission" date="2018-05" db="EMBL/GenBank/DDBJ databases">
        <title>Genomic Encyclopedia of Archaeal and Bacterial Type Strains, Phase II (KMG-II): from individual species to whole genera.</title>
        <authorList>
            <person name="Goeker M."/>
        </authorList>
    </citation>
    <scope>NUCLEOTIDE SEQUENCE [LARGE SCALE GENOMIC DNA]</scope>
    <source>
        <strain evidence="15 16">DSM 19975</strain>
    </source>
</reference>
<keyword evidence="10" id="KW-0862">Zinc</keyword>
<dbReference type="GO" id="GO:0016020">
    <property type="term" value="C:membrane"/>
    <property type="evidence" value="ECO:0007669"/>
    <property type="project" value="TreeGrafter"/>
</dbReference>
<evidence type="ECO:0000256" key="4">
    <source>
        <dbReference type="ARBA" id="ARBA00012564"/>
    </source>
</evidence>
<evidence type="ECO:0000256" key="12">
    <source>
        <dbReference type="SAM" id="SignalP"/>
    </source>
</evidence>
<name>A0A316H2H0_9SPHI</name>
<dbReference type="SUPFAM" id="SSF63737">
    <property type="entry name" value="Leukotriene A4 hydrolase N-terminal domain"/>
    <property type="match status" value="1"/>
</dbReference>
<evidence type="ECO:0000256" key="9">
    <source>
        <dbReference type="ARBA" id="ARBA00022801"/>
    </source>
</evidence>
<dbReference type="InterPro" id="IPR027268">
    <property type="entry name" value="Peptidase_M4/M1_CTD_sf"/>
</dbReference>
<dbReference type="AlphaFoldDB" id="A0A316H2H0"/>
<dbReference type="Pfam" id="PF01433">
    <property type="entry name" value="Peptidase_M1"/>
    <property type="match status" value="1"/>
</dbReference>
<feature type="domain" description="Peptidase M1 membrane alanine aminopeptidase" evidence="13">
    <location>
        <begin position="258"/>
        <end position="442"/>
    </location>
</feature>
<gene>
    <name evidence="15" type="ORF">LX99_04340</name>
</gene>
<evidence type="ECO:0000259" key="14">
    <source>
        <dbReference type="Pfam" id="PF17900"/>
    </source>
</evidence>
<evidence type="ECO:0000256" key="11">
    <source>
        <dbReference type="ARBA" id="ARBA00023049"/>
    </source>
</evidence>
<protein>
    <recommendedName>
        <fullName evidence="5">Aminopeptidase N</fullName>
        <ecNumber evidence="4">3.4.11.2</ecNumber>
    </recommendedName>
</protein>
<dbReference type="InterPro" id="IPR050344">
    <property type="entry name" value="Peptidase_M1_aminopeptidases"/>
</dbReference>
<evidence type="ECO:0000256" key="5">
    <source>
        <dbReference type="ARBA" id="ARBA00015611"/>
    </source>
</evidence>
<keyword evidence="9" id="KW-0378">Hydrolase</keyword>
<keyword evidence="12" id="KW-0732">Signal</keyword>
<keyword evidence="16" id="KW-1185">Reference proteome</keyword>
<comment type="catalytic activity">
    <reaction evidence="1">
        <text>Release of an N-terminal amino acid, Xaa-|-Yaa- from a peptide, amide or arylamide. Xaa is preferably Ala, but may be most amino acids including Pro (slow action). When a terminal hydrophobic residue is followed by a prolyl residue, the two may be released as an intact Xaa-Pro dipeptide.</text>
        <dbReference type="EC" id="3.4.11.2"/>
    </reaction>
</comment>
<evidence type="ECO:0000259" key="13">
    <source>
        <dbReference type="Pfam" id="PF01433"/>
    </source>
</evidence>
<evidence type="ECO:0000256" key="6">
    <source>
        <dbReference type="ARBA" id="ARBA00022438"/>
    </source>
</evidence>
<evidence type="ECO:0000256" key="2">
    <source>
        <dbReference type="ARBA" id="ARBA00001947"/>
    </source>
</evidence>
<dbReference type="Gene3D" id="1.10.390.10">
    <property type="entry name" value="Neutral Protease Domain 2"/>
    <property type="match status" value="1"/>
</dbReference>
<dbReference type="PANTHER" id="PTHR11533:SF174">
    <property type="entry name" value="PUROMYCIN-SENSITIVE AMINOPEPTIDASE-RELATED"/>
    <property type="match status" value="1"/>
</dbReference>
<dbReference type="InterPro" id="IPR045357">
    <property type="entry name" value="Aminopeptidase_N-like_N"/>
</dbReference>
<dbReference type="Proteomes" id="UP000245678">
    <property type="component" value="Unassembled WGS sequence"/>
</dbReference>
<dbReference type="InterPro" id="IPR001930">
    <property type="entry name" value="Peptidase_M1"/>
</dbReference>
<dbReference type="GO" id="GO:0006508">
    <property type="term" value="P:proteolysis"/>
    <property type="evidence" value="ECO:0007669"/>
    <property type="project" value="UniProtKB-KW"/>
</dbReference>
<evidence type="ECO:0000313" key="16">
    <source>
        <dbReference type="Proteomes" id="UP000245678"/>
    </source>
</evidence>
<organism evidence="15 16">
    <name type="scientific">Mucilaginibacter oryzae</name>
    <dbReference type="NCBI Taxonomy" id="468058"/>
    <lineage>
        <taxon>Bacteria</taxon>
        <taxon>Pseudomonadati</taxon>
        <taxon>Bacteroidota</taxon>
        <taxon>Sphingobacteriia</taxon>
        <taxon>Sphingobacteriales</taxon>
        <taxon>Sphingobacteriaceae</taxon>
        <taxon>Mucilaginibacter</taxon>
    </lineage>
</organism>
<feature type="domain" description="Aminopeptidase N-like N-terminal" evidence="14">
    <location>
        <begin position="32"/>
        <end position="203"/>
    </location>
</feature>
<evidence type="ECO:0000256" key="1">
    <source>
        <dbReference type="ARBA" id="ARBA00000098"/>
    </source>
</evidence>
<comment type="cofactor">
    <cofactor evidence="2">
        <name>Zn(2+)</name>
        <dbReference type="ChEBI" id="CHEBI:29105"/>
    </cofactor>
</comment>
<dbReference type="GO" id="GO:0005615">
    <property type="term" value="C:extracellular space"/>
    <property type="evidence" value="ECO:0007669"/>
    <property type="project" value="TreeGrafter"/>
</dbReference>
<dbReference type="GO" id="GO:0016285">
    <property type="term" value="F:alanyl aminopeptidase activity"/>
    <property type="evidence" value="ECO:0007669"/>
    <property type="project" value="UniProtKB-EC"/>
</dbReference>
<keyword evidence="11" id="KW-0482">Metalloprotease</keyword>
<sequence>MRRIFPVLFSLTTIFFTIPAFAQVPGAPIDVKHYTFEIKLNDADNHIEGKATITAKFLANTATVNFDLVKKNAEGKGMLVSAVTENGKPVNFTQDEEQLKINTHALRGNTRNYTITYSGVPADGLIISTNAFGHRTFFGDNWPNRAHNWLPCVDNIADKAPVDFIVTAPDHYDVVSNGLKTDEKQLPGKMKLTQWVETVALPTKVMVIGVAEFAIDHPGDVNGIPVFTYVFPENKETGFKNYAVAKDILPYFIKNVGPYSYEKLANVQSKTIFGGMENASAIFYFEESVSAPGIEELMAHEIAHQWFGDGASEKSFGHLWLSEGFATYMTNLYLENKYGADTLKKRLIADRKKVIKFEQNRLTPVVDTAVKTNYMQLLNANSYEKGGWVLHMLRRKLGDDIFWKSVHNYYVKYQGGNANTDDLRRVMEQTSGKDLKQFFTQWLHTAGHPKLTVAWTWDDKTGSLAINVLQNQDYIYHFPLEIGIDGELQTLTVKDKSTTVHYKMKARPTEIKIDPNVNLLATFDEQR</sequence>
<feature type="chain" id="PRO_5016388706" description="Aminopeptidase N" evidence="12">
    <location>
        <begin position="23"/>
        <end position="527"/>
    </location>
</feature>
<evidence type="ECO:0000256" key="3">
    <source>
        <dbReference type="ARBA" id="ARBA00010136"/>
    </source>
</evidence>
<dbReference type="CDD" id="cd09603">
    <property type="entry name" value="M1_APN_like"/>
    <property type="match status" value="1"/>
</dbReference>
<dbReference type="EMBL" id="QGHA01000012">
    <property type="protein sequence ID" value="PWK72483.1"/>
    <property type="molecule type" value="Genomic_DNA"/>
</dbReference>
<keyword evidence="8" id="KW-0479">Metal-binding</keyword>
<keyword evidence="6" id="KW-0031">Aminopeptidase</keyword>
<dbReference type="GO" id="GO:0005737">
    <property type="term" value="C:cytoplasm"/>
    <property type="evidence" value="ECO:0007669"/>
    <property type="project" value="TreeGrafter"/>
</dbReference>
<dbReference type="RefSeq" id="WP_109609760.1">
    <property type="nucleotide sequence ID" value="NZ_QGHA01000012.1"/>
</dbReference>
<dbReference type="Gene3D" id="2.60.40.1730">
    <property type="entry name" value="tricorn interacting facor f3 domain"/>
    <property type="match status" value="1"/>
</dbReference>
<comment type="similarity">
    <text evidence="3">Belongs to the peptidase M1 family.</text>
</comment>
<evidence type="ECO:0000313" key="15">
    <source>
        <dbReference type="EMBL" id="PWK72483.1"/>
    </source>
</evidence>
<feature type="signal peptide" evidence="12">
    <location>
        <begin position="1"/>
        <end position="22"/>
    </location>
</feature>
<dbReference type="EC" id="3.4.11.2" evidence="4"/>